<protein>
    <recommendedName>
        <fullName evidence="4">ABC-2 family transporter</fullName>
    </recommendedName>
</protein>
<feature type="transmembrane region" description="Helical" evidence="1">
    <location>
        <begin position="42"/>
        <end position="64"/>
    </location>
</feature>
<feature type="transmembrane region" description="Helical" evidence="1">
    <location>
        <begin position="124"/>
        <end position="150"/>
    </location>
</feature>
<keyword evidence="1" id="KW-0812">Transmembrane</keyword>
<dbReference type="EMBL" id="PYGE01000001">
    <property type="protein sequence ID" value="PSL08047.1"/>
    <property type="molecule type" value="Genomic_DNA"/>
</dbReference>
<accession>A0A2P8EF15</accession>
<proteinExistence type="predicted"/>
<reference evidence="2 3" key="1">
    <citation type="submission" date="2018-03" db="EMBL/GenBank/DDBJ databases">
        <title>Genomic Encyclopedia of Archaeal and Bacterial Type Strains, Phase II (KMG-II): from individual species to whole genera.</title>
        <authorList>
            <person name="Goeker M."/>
        </authorList>
    </citation>
    <scope>NUCLEOTIDE SEQUENCE [LARGE SCALE GENOMIC DNA]</scope>
    <source>
        <strain evidence="2 3">DSM 45211</strain>
    </source>
</reference>
<dbReference type="PANTHER" id="PTHR37305">
    <property type="entry name" value="INTEGRAL MEMBRANE PROTEIN-RELATED"/>
    <property type="match status" value="1"/>
</dbReference>
<sequence>MNTPTATTEPAASTEPAQARTVPFTRTLHAEWVKFRSLRSTWYTLACLFAVGLGITALSLSSAGSQYETTIAEQQPWDPTNLSLTAYIVAQLIIGVLGILVVTSEYATGLIQTSVAATPRRHRLLAAKVMVATAVAAAAGQALMFGSFFVGQAMLASQDVPNASIGDPGVFSSVAGGGLYLSAIALLSVALGTLLRATAGALATLVGIVFLVPALAGLFPSWLQWLVDIWPSLGGAAILETVPNPDYPHPWLNFGGMCLAVLAVLTAAFVVFRRRDV</sequence>
<dbReference type="RefSeq" id="WP_106535160.1">
    <property type="nucleotide sequence ID" value="NZ_ML142897.1"/>
</dbReference>
<keyword evidence="1" id="KW-1133">Transmembrane helix</keyword>
<feature type="transmembrane region" description="Helical" evidence="1">
    <location>
        <begin position="202"/>
        <end position="223"/>
    </location>
</feature>
<name>A0A2P8EF15_9ACTN</name>
<dbReference type="AlphaFoldDB" id="A0A2P8EF15"/>
<dbReference type="PANTHER" id="PTHR37305:SF1">
    <property type="entry name" value="MEMBRANE PROTEIN"/>
    <property type="match status" value="1"/>
</dbReference>
<organism evidence="2 3">
    <name type="scientific">Haloactinopolyspora alba</name>
    <dbReference type="NCBI Taxonomy" id="648780"/>
    <lineage>
        <taxon>Bacteria</taxon>
        <taxon>Bacillati</taxon>
        <taxon>Actinomycetota</taxon>
        <taxon>Actinomycetes</taxon>
        <taxon>Jiangellales</taxon>
        <taxon>Jiangellaceae</taxon>
        <taxon>Haloactinopolyspora</taxon>
    </lineage>
</organism>
<feature type="transmembrane region" description="Helical" evidence="1">
    <location>
        <begin position="84"/>
        <end position="103"/>
    </location>
</feature>
<dbReference type="OrthoDB" id="3297477at2"/>
<feature type="transmembrane region" description="Helical" evidence="1">
    <location>
        <begin position="170"/>
        <end position="195"/>
    </location>
</feature>
<evidence type="ECO:0000313" key="2">
    <source>
        <dbReference type="EMBL" id="PSL08047.1"/>
    </source>
</evidence>
<dbReference type="Proteomes" id="UP000243528">
    <property type="component" value="Unassembled WGS sequence"/>
</dbReference>
<evidence type="ECO:0000313" key="3">
    <source>
        <dbReference type="Proteomes" id="UP000243528"/>
    </source>
</evidence>
<evidence type="ECO:0008006" key="4">
    <source>
        <dbReference type="Google" id="ProtNLM"/>
    </source>
</evidence>
<comment type="caution">
    <text evidence="2">The sequence shown here is derived from an EMBL/GenBank/DDBJ whole genome shotgun (WGS) entry which is preliminary data.</text>
</comment>
<keyword evidence="1" id="KW-0472">Membrane</keyword>
<gene>
    <name evidence="2" type="ORF">CLV30_10114</name>
</gene>
<evidence type="ECO:0000256" key="1">
    <source>
        <dbReference type="SAM" id="Phobius"/>
    </source>
</evidence>
<feature type="transmembrane region" description="Helical" evidence="1">
    <location>
        <begin position="251"/>
        <end position="272"/>
    </location>
</feature>
<keyword evidence="3" id="KW-1185">Reference proteome</keyword>